<dbReference type="GO" id="GO:0000045">
    <property type="term" value="P:autophagosome assembly"/>
    <property type="evidence" value="ECO:0007669"/>
    <property type="project" value="TreeGrafter"/>
</dbReference>
<dbReference type="AlphaFoldDB" id="A0A0L6VI09"/>
<gene>
    <name evidence="5" type="ORF">VP01_1558g4</name>
</gene>
<dbReference type="EMBL" id="LAVV01006208">
    <property type="protein sequence ID" value="KNZ60411.1"/>
    <property type="molecule type" value="Genomic_DNA"/>
</dbReference>
<organism evidence="5 6">
    <name type="scientific">Puccinia sorghi</name>
    <dbReference type="NCBI Taxonomy" id="27349"/>
    <lineage>
        <taxon>Eukaryota</taxon>
        <taxon>Fungi</taxon>
        <taxon>Dikarya</taxon>
        <taxon>Basidiomycota</taxon>
        <taxon>Pucciniomycotina</taxon>
        <taxon>Pucciniomycetes</taxon>
        <taxon>Pucciniales</taxon>
        <taxon>Pucciniaceae</taxon>
        <taxon>Puccinia</taxon>
    </lineage>
</organism>
<dbReference type="InterPro" id="IPR012445">
    <property type="entry name" value="ATG101"/>
</dbReference>
<dbReference type="GO" id="GO:0000407">
    <property type="term" value="C:phagophore assembly site"/>
    <property type="evidence" value="ECO:0007669"/>
    <property type="project" value="TreeGrafter"/>
</dbReference>
<feature type="compositionally biased region" description="Polar residues" evidence="4">
    <location>
        <begin position="182"/>
        <end position="192"/>
    </location>
</feature>
<dbReference type="GO" id="GO:1990316">
    <property type="term" value="C:Atg1/ULK1 kinase complex"/>
    <property type="evidence" value="ECO:0007669"/>
    <property type="project" value="TreeGrafter"/>
</dbReference>
<accession>A0A0L6VI09</accession>
<dbReference type="PANTHER" id="PTHR13292">
    <property type="entry name" value="AUTOPHAGY-RELATED PROTEIN 101"/>
    <property type="match status" value="1"/>
</dbReference>
<dbReference type="GO" id="GO:0019901">
    <property type="term" value="F:protein kinase binding"/>
    <property type="evidence" value="ECO:0007669"/>
    <property type="project" value="TreeGrafter"/>
</dbReference>
<dbReference type="OrthoDB" id="10259639at2759"/>
<reference evidence="5 6" key="1">
    <citation type="submission" date="2015-08" db="EMBL/GenBank/DDBJ databases">
        <title>Next Generation Sequencing and Analysis of the Genome of Puccinia sorghi L Schw, the Causal Agent of Maize Common Rust.</title>
        <authorList>
            <person name="Rochi L."/>
            <person name="Burguener G."/>
            <person name="Darino M."/>
            <person name="Turjanski A."/>
            <person name="Kreff E."/>
            <person name="Dieguez M.J."/>
            <person name="Sacco F."/>
        </authorList>
    </citation>
    <scope>NUCLEOTIDE SEQUENCE [LARGE SCALE GENOMIC DNA]</scope>
    <source>
        <strain evidence="5 6">RO10H11247</strain>
    </source>
</reference>
<evidence type="ECO:0000256" key="4">
    <source>
        <dbReference type="SAM" id="MobiDB-lite"/>
    </source>
</evidence>
<dbReference type="Pfam" id="PF07855">
    <property type="entry name" value="ATG101"/>
    <property type="match status" value="1"/>
</dbReference>
<keyword evidence="3" id="KW-0072">Autophagy</keyword>
<comment type="caution">
    <text evidence="5">The sequence shown here is derived from an EMBL/GenBank/DDBJ whole genome shotgun (WGS) entry which is preliminary data.</text>
</comment>
<evidence type="ECO:0000256" key="3">
    <source>
        <dbReference type="ARBA" id="ARBA00023006"/>
    </source>
</evidence>
<evidence type="ECO:0000313" key="5">
    <source>
        <dbReference type="EMBL" id="KNZ60411.1"/>
    </source>
</evidence>
<dbReference type="Proteomes" id="UP000037035">
    <property type="component" value="Unassembled WGS sequence"/>
</dbReference>
<sequence length="346" mass="39502">MSSVLESVACWFCLGGENQIITTSTITDQMKPIPVFRYDFVKLLEGDRPKLALCTYEWEKPMRYNGSPVIHAILFHRVFGSIHPKEVEVLGITLVRLHTSLSSLLFKLTPPSSPFLILYKLIIIKPQVVESEIESLMYSYWFMIYVSLCLLRAILDCGPLQLSIRFLETRLSNQPNKEDKSSTVSSLSSNEQKAVEDEDEVGLAWEKWEIGFKIHSTAHCYPSSSQRNLSQHLLFNPISYLSAKSDKSSDHLELFRSMQHQLDEFLRGLIDFVLNERDHVPAITNSDLLPFPVDTHRMILVINLDFNTSMRDGLIHSGVVSIWKENQCTMTGVDCILVVVSYNILE</sequence>
<dbReference type="VEuPathDB" id="FungiDB:VP01_1558g4"/>
<proteinExistence type="inferred from homology"/>
<keyword evidence="6" id="KW-1185">Reference proteome</keyword>
<dbReference type="STRING" id="27349.A0A0L6VI09"/>
<protein>
    <recommendedName>
        <fullName evidence="2">Autophagy-related protein 101</fullName>
    </recommendedName>
</protein>
<comment type="similarity">
    <text evidence="1">Belongs to the ATG101 family.</text>
</comment>
<evidence type="ECO:0000256" key="2">
    <source>
        <dbReference type="ARBA" id="ARBA00018874"/>
    </source>
</evidence>
<evidence type="ECO:0000313" key="6">
    <source>
        <dbReference type="Proteomes" id="UP000037035"/>
    </source>
</evidence>
<name>A0A0L6VI09_9BASI</name>
<feature type="region of interest" description="Disordered" evidence="4">
    <location>
        <begin position="174"/>
        <end position="195"/>
    </location>
</feature>
<evidence type="ECO:0000256" key="1">
    <source>
        <dbReference type="ARBA" id="ARBA00007130"/>
    </source>
</evidence>
<dbReference type="PANTHER" id="PTHR13292:SF0">
    <property type="entry name" value="AUTOPHAGY-RELATED PROTEIN 101"/>
    <property type="match status" value="1"/>
</dbReference>